<feature type="compositionally biased region" description="Acidic residues" evidence="1">
    <location>
        <begin position="37"/>
        <end position="57"/>
    </location>
</feature>
<evidence type="ECO:0000256" key="1">
    <source>
        <dbReference type="SAM" id="MobiDB-lite"/>
    </source>
</evidence>
<comment type="caution">
    <text evidence="3">The sequence shown here is derived from an EMBL/GenBank/DDBJ whole genome shotgun (WGS) entry which is preliminary data.</text>
</comment>
<evidence type="ECO:0000313" key="4">
    <source>
        <dbReference type="Proteomes" id="UP001500390"/>
    </source>
</evidence>
<evidence type="ECO:0000313" key="3">
    <source>
        <dbReference type="EMBL" id="GAA4397399.1"/>
    </source>
</evidence>
<protein>
    <recommendedName>
        <fullName evidence="2">Band 7 domain-containing protein</fullName>
    </recommendedName>
</protein>
<dbReference type="InterPro" id="IPR001107">
    <property type="entry name" value="Band_7"/>
</dbReference>
<accession>A0ABP8JXA2</accession>
<dbReference type="Proteomes" id="UP001500390">
    <property type="component" value="Unassembled WGS sequence"/>
</dbReference>
<name>A0ABP8JXA2_9MICO</name>
<sequence>MIVLLLALTGASLATWFATRPEAGANETGSGAAASDEGADEQADGEDPASEGDEGADDERRSRSRGRPSVDVDGRRVLHRLAGFAAVGFAVVTVAYTAAMSFTVVPVQQVGIPVTFGTPGSPMNNGIHPKLPWTTVTLMDGTVQIDDNLGDRRTEIRLGNQSIAYVQNNVRWRIRPEAADRLFRDHQTFERIGTALEEPELAAALNAALQDYNPLGTVTGSEKTRDEIATEVRARLNDKLGDRLLIESVTIPVINFDQETQDRINRYQTEIGNTRIAEQRKLTATAEAAANSILAKSVSDQPNVLVSRCLDTLNEMVSRGQAIPVGFSCWPGGSNAGGVIVDNTTGTTAK</sequence>
<keyword evidence="4" id="KW-1185">Reference proteome</keyword>
<feature type="domain" description="Band 7" evidence="2">
    <location>
        <begin position="104"/>
        <end position="286"/>
    </location>
</feature>
<feature type="compositionally biased region" description="Low complexity" evidence="1">
    <location>
        <begin position="27"/>
        <end position="36"/>
    </location>
</feature>
<proteinExistence type="predicted"/>
<organism evidence="3 4">
    <name type="scientific">Ornithinibacter aureus</name>
    <dbReference type="NCBI Taxonomy" id="622664"/>
    <lineage>
        <taxon>Bacteria</taxon>
        <taxon>Bacillati</taxon>
        <taxon>Actinomycetota</taxon>
        <taxon>Actinomycetes</taxon>
        <taxon>Micrococcales</taxon>
        <taxon>Intrasporangiaceae</taxon>
        <taxon>Ornithinibacter</taxon>
    </lineage>
</organism>
<dbReference type="EMBL" id="BAABFX010000028">
    <property type="protein sequence ID" value="GAA4397399.1"/>
    <property type="molecule type" value="Genomic_DNA"/>
</dbReference>
<reference evidence="4" key="1">
    <citation type="journal article" date="2019" name="Int. J. Syst. Evol. Microbiol.">
        <title>The Global Catalogue of Microorganisms (GCM) 10K type strain sequencing project: providing services to taxonomists for standard genome sequencing and annotation.</title>
        <authorList>
            <consortium name="The Broad Institute Genomics Platform"/>
            <consortium name="The Broad Institute Genome Sequencing Center for Infectious Disease"/>
            <person name="Wu L."/>
            <person name="Ma J."/>
        </authorList>
    </citation>
    <scope>NUCLEOTIDE SEQUENCE [LARGE SCALE GENOMIC DNA]</scope>
    <source>
        <strain evidence="4">JCM 17738</strain>
    </source>
</reference>
<evidence type="ECO:0000259" key="2">
    <source>
        <dbReference type="Pfam" id="PF01145"/>
    </source>
</evidence>
<dbReference type="Pfam" id="PF01145">
    <property type="entry name" value="Band_7"/>
    <property type="match status" value="1"/>
</dbReference>
<gene>
    <name evidence="3" type="ORF">GCM10023153_21260</name>
</gene>
<feature type="region of interest" description="Disordered" evidence="1">
    <location>
        <begin position="23"/>
        <end position="70"/>
    </location>
</feature>